<reference evidence="3" key="1">
    <citation type="submission" date="2013-07" db="EMBL/GenBank/DDBJ databases">
        <title>Transcriptome sequencing and developmental regulation of gene expression in Anopheles aquasalis.</title>
        <authorList>
            <consortium name="Brazilian Malaria Network (MCT/CNPq/MS/SCTIE/DECIT/PRONEX 555648/2009-5) and Research Network on Bioactive Molecules from Arthropod Vectors (NAP-MOBIARVE"/>
            <consortium name="University of Sao Paulo)"/>
            <person name="Marinotti O."/>
            <person name="Ribeiro J.M.C."/>
            <person name="Costa-da-Silva A.L."/>
            <person name="Silva M.C.P."/>
            <person name="Lopes A.R."/>
            <person name="Barros M.S."/>
            <person name="Sa-Nunes A."/>
            <person name="Konjin B.B."/>
            <person name="Carvalho E."/>
            <person name="Suesdek L."/>
            <person name="Silva-Neto M.A.C."/>
            <person name="Capurro M.L."/>
        </authorList>
    </citation>
    <scope>NUCLEOTIDE SEQUENCE</scope>
    <source>
        <tissue evidence="3">Whole body</tissue>
    </source>
</reference>
<evidence type="ECO:0000313" key="3">
    <source>
        <dbReference type="EMBL" id="JAA98810.1"/>
    </source>
</evidence>
<feature type="region of interest" description="Disordered" evidence="1">
    <location>
        <begin position="341"/>
        <end position="365"/>
    </location>
</feature>
<dbReference type="EMBL" id="GAMD01002780">
    <property type="protein sequence ID" value="JAA98810.1"/>
    <property type="molecule type" value="mRNA"/>
</dbReference>
<protein>
    <submittedName>
        <fullName evidence="3">Uncharacterized protein</fullName>
    </submittedName>
</protein>
<evidence type="ECO:0000256" key="2">
    <source>
        <dbReference type="SAM" id="Phobius"/>
    </source>
</evidence>
<accession>T1DNK5</accession>
<evidence type="ECO:0000256" key="1">
    <source>
        <dbReference type="SAM" id="MobiDB-lite"/>
    </source>
</evidence>
<keyword evidence="2" id="KW-1133">Transmembrane helix</keyword>
<organism evidence="3">
    <name type="scientific">Anopheles aquasalis</name>
    <name type="common">Malaria mosquito</name>
    <dbReference type="NCBI Taxonomy" id="42839"/>
    <lineage>
        <taxon>Eukaryota</taxon>
        <taxon>Metazoa</taxon>
        <taxon>Ecdysozoa</taxon>
        <taxon>Arthropoda</taxon>
        <taxon>Hexapoda</taxon>
        <taxon>Insecta</taxon>
        <taxon>Pterygota</taxon>
        <taxon>Neoptera</taxon>
        <taxon>Endopterygota</taxon>
        <taxon>Diptera</taxon>
        <taxon>Nematocera</taxon>
        <taxon>Culicoidea</taxon>
        <taxon>Culicidae</taxon>
        <taxon>Anophelinae</taxon>
        <taxon>Anopheles</taxon>
    </lineage>
</organism>
<dbReference type="AlphaFoldDB" id="T1DNK5"/>
<keyword evidence="2" id="KW-0472">Membrane</keyword>
<name>T1DNK5_ANOAQ</name>
<feature type="transmembrane region" description="Helical" evidence="2">
    <location>
        <begin position="35"/>
        <end position="54"/>
    </location>
</feature>
<proteinExistence type="evidence at transcript level"/>
<keyword evidence="2" id="KW-0812">Transmembrane</keyword>
<sequence>MVHYCCYFSSAVAAAAAGIAAAHLVLFLLVDDGRVFNLILILIFVAPSPGWMATVPGTLDALLHDLLGNRFQVVRPANLCEEIDERGSQVHPVVAQLSRLVVPREHMVIVVPSLAKRERCYRAVLRRRNALVIRLIAPLVGCAVHQPGYVQDEGPAEQRSDKPGVGPALVPEVHWRNRWQHETGDRHQNHVVFALETQDGIALQVGNVELLALGNNFRMLAAQQPADVREKEPTGGIMRIGIGFRVLVVHPVIAGPMQRTVLERDRVKHGQYDAEWQLRFVRTVSPQSVGTGRNTQSGHHIQDKCCREDGMRRSLGSVPLVRKLFSQTSYRMRSCRGGQMLALTRHHTRQPDEGTRTRSRSSRPA</sequence>
<feature type="transmembrane region" description="Helical" evidence="2">
    <location>
        <begin position="7"/>
        <end position="29"/>
    </location>
</feature>